<dbReference type="Pfam" id="PF00486">
    <property type="entry name" value="Trans_reg_C"/>
    <property type="match status" value="1"/>
</dbReference>
<dbReference type="GO" id="GO:0032993">
    <property type="term" value="C:protein-DNA complex"/>
    <property type="evidence" value="ECO:0007669"/>
    <property type="project" value="TreeGrafter"/>
</dbReference>
<dbReference type="Gene3D" id="1.10.10.10">
    <property type="entry name" value="Winged helix-like DNA-binding domain superfamily/Winged helix DNA-binding domain"/>
    <property type="match status" value="1"/>
</dbReference>
<dbReference type="SMART" id="SM00448">
    <property type="entry name" value="REC"/>
    <property type="match status" value="1"/>
</dbReference>
<organism evidence="6 7">
    <name type="scientific">Pelobacter propionicus (strain DSM 2379 / NBRC 103807 / OttBd1)</name>
    <dbReference type="NCBI Taxonomy" id="338966"/>
    <lineage>
        <taxon>Bacteria</taxon>
        <taxon>Pseudomonadati</taxon>
        <taxon>Thermodesulfobacteriota</taxon>
        <taxon>Desulfuromonadia</taxon>
        <taxon>Desulfuromonadales</taxon>
        <taxon>Desulfuromonadaceae</taxon>
        <taxon>Pelobacter</taxon>
    </lineage>
</organism>
<dbReference type="SUPFAM" id="SSF52172">
    <property type="entry name" value="CheY-like"/>
    <property type="match status" value="1"/>
</dbReference>
<dbReference type="Gene3D" id="6.10.250.690">
    <property type="match status" value="1"/>
</dbReference>
<dbReference type="OrthoDB" id="9793321at2"/>
<protein>
    <submittedName>
        <fullName evidence="6">Two component transcriptional regulator, winged helix family</fullName>
    </submittedName>
</protein>
<dbReference type="InterPro" id="IPR039420">
    <property type="entry name" value="WalR-like"/>
</dbReference>
<proteinExistence type="predicted"/>
<evidence type="ECO:0000313" key="6">
    <source>
        <dbReference type="EMBL" id="ABL01282.1"/>
    </source>
</evidence>
<dbReference type="InterPro" id="IPR011006">
    <property type="entry name" value="CheY-like_superfamily"/>
</dbReference>
<accession>A0R800</accession>
<reference evidence="6 7" key="1">
    <citation type="submission" date="2006-10" db="EMBL/GenBank/DDBJ databases">
        <title>Complete sequence of plasmid pPRO1 of Pelobacter propionicus DSM 2379.</title>
        <authorList>
            <consortium name="US DOE Joint Genome Institute"/>
            <person name="Copeland A."/>
            <person name="Lucas S."/>
            <person name="Lapidus A."/>
            <person name="Barry K."/>
            <person name="Detter J.C."/>
            <person name="Glavina del Rio T."/>
            <person name="Hammon N."/>
            <person name="Israni S."/>
            <person name="Dalin E."/>
            <person name="Tice H."/>
            <person name="Pitluck S."/>
            <person name="Saunders E."/>
            <person name="Brettin T."/>
            <person name="Bruce D."/>
            <person name="Han C."/>
            <person name="Tapia R."/>
            <person name="Schmutz J."/>
            <person name="Larimer F."/>
            <person name="Land M."/>
            <person name="Hauser L."/>
            <person name="Kyrpides N."/>
            <person name="Kim E."/>
            <person name="Lovley D."/>
            <person name="Richardson P."/>
        </authorList>
    </citation>
    <scope>NUCLEOTIDE SEQUENCE [LARGE SCALE GENOMIC DNA]</scope>
    <source>
        <strain evidence="7">DSM 2379 / NBRC 103807 / OttBd1</strain>
        <plasmid evidence="7">Plasmid pPRO1</plasmid>
    </source>
</reference>
<dbReference type="KEGG" id="ppd:Ppro_3691"/>
<keyword evidence="6" id="KW-0614">Plasmid</keyword>
<dbReference type="HOGENOM" id="CLU_000445_30_4_7"/>
<dbReference type="PANTHER" id="PTHR48111:SF59">
    <property type="entry name" value="TRANSCRIPTIONAL REGULATORY PROTEIN BAER"/>
    <property type="match status" value="1"/>
</dbReference>
<sequence>MTSTILLVEDDARIAEVVIAYLERAGFKVLHTLTGREAMTLISTEQPALVVLDLMLPDLSGESICRELKECDIPVIILTAKSSEEERLAGFALGADDYIVKPFSPRELVARVQAVLKRTGATENGARLSFNGGQLVIDDRNYSVVCQGTDIRLTAVEFKILFALAAVPHKTFTREELVVKAMGSHFDGYDRNIDSHIKNIRHKLEDSPKAPTFLITVYGLGYRFGGVRDV</sequence>
<evidence type="ECO:0000256" key="1">
    <source>
        <dbReference type="ARBA" id="ARBA00023125"/>
    </source>
</evidence>
<dbReference type="Gene3D" id="3.40.50.2300">
    <property type="match status" value="1"/>
</dbReference>
<evidence type="ECO:0000259" key="4">
    <source>
        <dbReference type="PROSITE" id="PS50110"/>
    </source>
</evidence>
<dbReference type="PROSITE" id="PS50110">
    <property type="entry name" value="RESPONSE_REGULATORY"/>
    <property type="match status" value="1"/>
</dbReference>
<dbReference type="SMART" id="SM00862">
    <property type="entry name" value="Trans_reg_C"/>
    <property type="match status" value="1"/>
</dbReference>
<feature type="domain" description="OmpR/PhoB-type" evidence="5">
    <location>
        <begin position="125"/>
        <end position="226"/>
    </location>
</feature>
<dbReference type="GO" id="GO:0000976">
    <property type="term" value="F:transcription cis-regulatory region binding"/>
    <property type="evidence" value="ECO:0007669"/>
    <property type="project" value="TreeGrafter"/>
</dbReference>
<dbReference type="InterPro" id="IPR001789">
    <property type="entry name" value="Sig_transdc_resp-reg_receiver"/>
</dbReference>
<dbReference type="EMBL" id="CP000483">
    <property type="protein sequence ID" value="ABL01282.1"/>
    <property type="molecule type" value="Genomic_DNA"/>
</dbReference>
<dbReference type="CDD" id="cd17574">
    <property type="entry name" value="REC_OmpR"/>
    <property type="match status" value="1"/>
</dbReference>
<feature type="DNA-binding region" description="OmpR/PhoB-type" evidence="3">
    <location>
        <begin position="125"/>
        <end position="226"/>
    </location>
</feature>
<dbReference type="GO" id="GO:0006355">
    <property type="term" value="P:regulation of DNA-templated transcription"/>
    <property type="evidence" value="ECO:0007669"/>
    <property type="project" value="InterPro"/>
</dbReference>
<dbReference type="Pfam" id="PF00072">
    <property type="entry name" value="Response_reg"/>
    <property type="match status" value="1"/>
</dbReference>
<dbReference type="RefSeq" id="WP_011733801.1">
    <property type="nucleotide sequence ID" value="NC_008607.1"/>
</dbReference>
<dbReference type="CDD" id="cd00383">
    <property type="entry name" value="trans_reg_C"/>
    <property type="match status" value="1"/>
</dbReference>
<dbReference type="PANTHER" id="PTHR48111">
    <property type="entry name" value="REGULATOR OF RPOS"/>
    <property type="match status" value="1"/>
</dbReference>
<dbReference type="GO" id="GO:0005829">
    <property type="term" value="C:cytosol"/>
    <property type="evidence" value="ECO:0007669"/>
    <property type="project" value="TreeGrafter"/>
</dbReference>
<geneLocation type="plasmid" evidence="6 7">
    <name>pPRO1</name>
</geneLocation>
<feature type="modified residue" description="4-aspartylphosphate" evidence="2">
    <location>
        <position position="53"/>
    </location>
</feature>
<dbReference type="Proteomes" id="UP000006732">
    <property type="component" value="Plasmid pPRO1"/>
</dbReference>
<keyword evidence="7" id="KW-1185">Reference proteome</keyword>
<dbReference type="AlphaFoldDB" id="A0R800"/>
<dbReference type="InterPro" id="IPR001867">
    <property type="entry name" value="OmpR/PhoB-type_DNA-bd"/>
</dbReference>
<evidence type="ECO:0000259" key="5">
    <source>
        <dbReference type="PROSITE" id="PS51755"/>
    </source>
</evidence>
<dbReference type="InterPro" id="IPR036388">
    <property type="entry name" value="WH-like_DNA-bd_sf"/>
</dbReference>
<dbReference type="SUPFAM" id="SSF46894">
    <property type="entry name" value="C-terminal effector domain of the bipartite response regulators"/>
    <property type="match status" value="1"/>
</dbReference>
<dbReference type="PROSITE" id="PS51755">
    <property type="entry name" value="OMPR_PHOB"/>
    <property type="match status" value="1"/>
</dbReference>
<evidence type="ECO:0000256" key="3">
    <source>
        <dbReference type="PROSITE-ProRule" id="PRU01091"/>
    </source>
</evidence>
<keyword evidence="2" id="KW-0597">Phosphoprotein</keyword>
<dbReference type="eggNOG" id="COG0745">
    <property type="taxonomic scope" value="Bacteria"/>
</dbReference>
<evidence type="ECO:0000313" key="7">
    <source>
        <dbReference type="Proteomes" id="UP000006732"/>
    </source>
</evidence>
<dbReference type="GO" id="GO:0000156">
    <property type="term" value="F:phosphorelay response regulator activity"/>
    <property type="evidence" value="ECO:0007669"/>
    <property type="project" value="TreeGrafter"/>
</dbReference>
<gene>
    <name evidence="6" type="ordered locus">Ppro_3691</name>
</gene>
<name>A0R800_PELPD</name>
<dbReference type="InterPro" id="IPR016032">
    <property type="entry name" value="Sig_transdc_resp-reg_C-effctor"/>
</dbReference>
<keyword evidence="1 3" id="KW-0238">DNA-binding</keyword>
<evidence type="ECO:0000256" key="2">
    <source>
        <dbReference type="PROSITE-ProRule" id="PRU00169"/>
    </source>
</evidence>
<feature type="domain" description="Response regulatory" evidence="4">
    <location>
        <begin position="4"/>
        <end position="116"/>
    </location>
</feature>